<feature type="domain" description="Glycosyltransferase 2-like" evidence="2">
    <location>
        <begin position="1"/>
        <end position="115"/>
    </location>
</feature>
<dbReference type="InterPro" id="IPR050834">
    <property type="entry name" value="Glycosyltransf_2"/>
</dbReference>
<evidence type="ECO:0000256" key="1">
    <source>
        <dbReference type="ARBA" id="ARBA00022679"/>
    </source>
</evidence>
<keyword evidence="1 4" id="KW-0808">Transferase</keyword>
<keyword evidence="5" id="KW-1185">Reference proteome</keyword>
<dbReference type="Proteomes" id="UP000306409">
    <property type="component" value="Chromosome"/>
</dbReference>
<proteinExistence type="predicted"/>
<evidence type="ECO:0000259" key="3">
    <source>
        <dbReference type="Pfam" id="PF02709"/>
    </source>
</evidence>
<sequence length="356" mass="41788">MPTYNNKFQLRNSLAAINLLEGFKKEDFEVIVVDDGSDDNTGEYIKGINKNYELKYIYIERDDSSCRSRARNFGTNAAEGEFIIFIDADIIIKKDYLQEVDRCYSKDKDLVIAGLRIMLPHDIPIEAVQDGSVFEEFYFSKERKELHEFRCDILSELSFNASAIKYPFMYGQSCNLVAPKVWLQKVKGFDEELKAWGLEDIEVCYRLWKMGLKFVLNSKLEVLHQFHWVEGKVVDESKIAGVVENTRLFLLKHPNAFNLTEDKVYELFKSIANNFWYIEDRISESINRIVIDFKAKEYLDDIKQIIITLSDFENNDIIVNDYLENTDLDIWIQLLGKRKSTPRYFPMSRRLLTPQF</sequence>
<dbReference type="Pfam" id="PF02709">
    <property type="entry name" value="Glyco_transf_7C"/>
    <property type="match status" value="1"/>
</dbReference>
<dbReference type="PANTHER" id="PTHR43685:SF2">
    <property type="entry name" value="GLYCOSYLTRANSFERASE 2-LIKE DOMAIN-CONTAINING PROTEIN"/>
    <property type="match status" value="1"/>
</dbReference>
<dbReference type="AlphaFoldDB" id="A0A4U7JAV9"/>
<evidence type="ECO:0000313" key="4">
    <source>
        <dbReference type="EMBL" id="QNU68950.1"/>
    </source>
</evidence>
<dbReference type="Gene3D" id="3.90.550.10">
    <property type="entry name" value="Spore Coat Polysaccharide Biosynthesis Protein SpsA, Chain A"/>
    <property type="match status" value="1"/>
</dbReference>
<gene>
    <name evidence="4" type="ORF">EHE19_018880</name>
</gene>
<dbReference type="OrthoDB" id="396512at2"/>
<dbReference type="InterPro" id="IPR029044">
    <property type="entry name" value="Nucleotide-diphossugar_trans"/>
</dbReference>
<evidence type="ECO:0000259" key="2">
    <source>
        <dbReference type="Pfam" id="PF00535"/>
    </source>
</evidence>
<organism evidence="4 5">
    <name type="scientific">Ruminiclostridium herbifermentans</name>
    <dbReference type="NCBI Taxonomy" id="2488810"/>
    <lineage>
        <taxon>Bacteria</taxon>
        <taxon>Bacillati</taxon>
        <taxon>Bacillota</taxon>
        <taxon>Clostridia</taxon>
        <taxon>Eubacteriales</taxon>
        <taxon>Oscillospiraceae</taxon>
        <taxon>Ruminiclostridium</taxon>
    </lineage>
</organism>
<accession>A0A4U7JAV9</accession>
<feature type="domain" description="Galactosyltransferase C-terminal" evidence="3">
    <location>
        <begin position="161"/>
        <end position="215"/>
    </location>
</feature>
<reference evidence="4 5" key="1">
    <citation type="submission" date="2020-09" db="EMBL/GenBank/DDBJ databases">
        <title>Characterization and genome sequencing of Ruminiclostridium sp. nov. MA18.</title>
        <authorList>
            <person name="Rettenmaier R."/>
            <person name="Kowollik M.-L."/>
            <person name="Liebl W."/>
            <person name="Zverlov V."/>
        </authorList>
    </citation>
    <scope>NUCLEOTIDE SEQUENCE [LARGE SCALE GENOMIC DNA]</scope>
    <source>
        <strain evidence="4 5">MA18</strain>
    </source>
</reference>
<dbReference type="KEGG" id="rher:EHE19_018880"/>
<protein>
    <submittedName>
        <fullName evidence="4">Glycosyltransferase</fullName>
    </submittedName>
</protein>
<evidence type="ECO:0000313" key="5">
    <source>
        <dbReference type="Proteomes" id="UP000306409"/>
    </source>
</evidence>
<dbReference type="InterPro" id="IPR027791">
    <property type="entry name" value="Galactosyl_T_C"/>
</dbReference>
<dbReference type="EMBL" id="CP061336">
    <property type="protein sequence ID" value="QNU68950.1"/>
    <property type="molecule type" value="Genomic_DNA"/>
</dbReference>
<dbReference type="SUPFAM" id="SSF53448">
    <property type="entry name" value="Nucleotide-diphospho-sugar transferases"/>
    <property type="match status" value="1"/>
</dbReference>
<dbReference type="PANTHER" id="PTHR43685">
    <property type="entry name" value="GLYCOSYLTRANSFERASE"/>
    <property type="match status" value="1"/>
</dbReference>
<name>A0A4U7JAV9_9FIRM</name>
<dbReference type="Pfam" id="PF00535">
    <property type="entry name" value="Glycos_transf_2"/>
    <property type="match status" value="1"/>
</dbReference>
<dbReference type="InterPro" id="IPR001173">
    <property type="entry name" value="Glyco_trans_2-like"/>
</dbReference>
<dbReference type="GO" id="GO:0016740">
    <property type="term" value="F:transferase activity"/>
    <property type="evidence" value="ECO:0007669"/>
    <property type="project" value="UniProtKB-KW"/>
</dbReference>
<dbReference type="RefSeq" id="WP_137698783.1">
    <property type="nucleotide sequence ID" value="NZ_CP061336.1"/>
</dbReference>